<protein>
    <recommendedName>
        <fullName evidence="2">Enoyl reductase (ER) domain-containing protein</fullName>
    </recommendedName>
</protein>
<dbReference type="PANTHER" id="PTHR43205">
    <property type="entry name" value="PROSTAGLANDIN REDUCTASE"/>
    <property type="match status" value="1"/>
</dbReference>
<dbReference type="FunFam" id="3.40.50.720:FF:000121">
    <property type="entry name" value="Prostaglandin reductase 2"/>
    <property type="match status" value="1"/>
</dbReference>
<gene>
    <name evidence="3" type="ORF">BDY17DRAFT_297444</name>
</gene>
<proteinExistence type="predicted"/>
<dbReference type="InterPro" id="IPR045010">
    <property type="entry name" value="MDR_fam"/>
</dbReference>
<dbReference type="EMBL" id="MU001635">
    <property type="protein sequence ID" value="KAF2483449.1"/>
    <property type="molecule type" value="Genomic_DNA"/>
</dbReference>
<dbReference type="InterPro" id="IPR036291">
    <property type="entry name" value="NAD(P)-bd_dom_sf"/>
</dbReference>
<dbReference type="SUPFAM" id="SSF50129">
    <property type="entry name" value="GroES-like"/>
    <property type="match status" value="1"/>
</dbReference>
<evidence type="ECO:0000313" key="4">
    <source>
        <dbReference type="Proteomes" id="UP000799767"/>
    </source>
</evidence>
<dbReference type="Gene3D" id="3.40.50.720">
    <property type="entry name" value="NAD(P)-binding Rossmann-like Domain"/>
    <property type="match status" value="1"/>
</dbReference>
<dbReference type="PANTHER" id="PTHR43205:SF7">
    <property type="entry name" value="PROSTAGLANDIN REDUCTASE 1"/>
    <property type="match status" value="1"/>
</dbReference>
<feature type="domain" description="Enoyl reductase (ER)" evidence="2">
    <location>
        <begin position="20"/>
        <end position="344"/>
    </location>
</feature>
<dbReference type="InterPro" id="IPR011032">
    <property type="entry name" value="GroES-like_sf"/>
</dbReference>
<dbReference type="GeneID" id="54474603"/>
<dbReference type="AlphaFoldDB" id="A0A6A6PTL0"/>
<dbReference type="RefSeq" id="XP_033590019.1">
    <property type="nucleotide sequence ID" value="XM_033733601.1"/>
</dbReference>
<evidence type="ECO:0000313" key="3">
    <source>
        <dbReference type="EMBL" id="KAF2483449.1"/>
    </source>
</evidence>
<name>A0A6A6PTL0_9PEZI</name>
<accession>A0A6A6PTL0</accession>
<dbReference type="CDD" id="cd05288">
    <property type="entry name" value="PGDH"/>
    <property type="match status" value="1"/>
</dbReference>
<sequence>MVQNKALIFKEAPTAWPEIGKHLKVESSDFDVDQAPPSGGITAKVNYVSFDPYQRGRMRKPEIKSYSPPFELGKPVTNAAIVTVIKSDNSKFKPGDVVKTFTSTGEYTAISKEELEGSEVLDNPYNLDPSVFIGALGMPGLTAYSSLHEIGQPKKGETIFISAASGAVGAVVGQLAKREGLKVIGSVGSDEKLKFITNDLGFDGGFNYKKEKASEALERLAPDGIDIYFENVGGEQLEAAIAACNQHARIIACGMISQYNVPPAEAYGVRNLMQIVGKRIRFQGFIVRDDGFGPKWHKEHQENVQKWMHEGSFKAQQHVTKGIDNAGEGFLGMLRGDNFGKAVLEVSPL</sequence>
<dbReference type="OrthoDB" id="809632at2759"/>
<dbReference type="InterPro" id="IPR020843">
    <property type="entry name" value="ER"/>
</dbReference>
<reference evidence="3" key="1">
    <citation type="journal article" date="2020" name="Stud. Mycol.">
        <title>101 Dothideomycetes genomes: a test case for predicting lifestyles and emergence of pathogens.</title>
        <authorList>
            <person name="Haridas S."/>
            <person name="Albert R."/>
            <person name="Binder M."/>
            <person name="Bloem J."/>
            <person name="Labutti K."/>
            <person name="Salamov A."/>
            <person name="Andreopoulos B."/>
            <person name="Baker S."/>
            <person name="Barry K."/>
            <person name="Bills G."/>
            <person name="Bluhm B."/>
            <person name="Cannon C."/>
            <person name="Castanera R."/>
            <person name="Culley D."/>
            <person name="Daum C."/>
            <person name="Ezra D."/>
            <person name="Gonzalez J."/>
            <person name="Henrissat B."/>
            <person name="Kuo A."/>
            <person name="Liang C."/>
            <person name="Lipzen A."/>
            <person name="Lutzoni F."/>
            <person name="Magnuson J."/>
            <person name="Mondo S."/>
            <person name="Nolan M."/>
            <person name="Ohm R."/>
            <person name="Pangilinan J."/>
            <person name="Park H.-J."/>
            <person name="Ramirez L."/>
            <person name="Alfaro M."/>
            <person name="Sun H."/>
            <person name="Tritt A."/>
            <person name="Yoshinaga Y."/>
            <person name="Zwiers L.-H."/>
            <person name="Turgeon B."/>
            <person name="Goodwin S."/>
            <person name="Spatafora J."/>
            <person name="Crous P."/>
            <person name="Grigoriev I."/>
        </authorList>
    </citation>
    <scope>NUCLEOTIDE SEQUENCE</scope>
    <source>
        <strain evidence="3">CBS 113389</strain>
    </source>
</reference>
<dbReference type="InterPro" id="IPR041694">
    <property type="entry name" value="ADH_N_2"/>
</dbReference>
<dbReference type="InterPro" id="IPR013149">
    <property type="entry name" value="ADH-like_C"/>
</dbReference>
<dbReference type="SUPFAM" id="SSF51735">
    <property type="entry name" value="NAD(P)-binding Rossmann-fold domains"/>
    <property type="match status" value="1"/>
</dbReference>
<dbReference type="Gene3D" id="3.90.180.10">
    <property type="entry name" value="Medium-chain alcohol dehydrogenases, catalytic domain"/>
    <property type="match status" value="1"/>
</dbReference>
<evidence type="ECO:0000259" key="2">
    <source>
        <dbReference type="SMART" id="SM00829"/>
    </source>
</evidence>
<dbReference type="SMART" id="SM00829">
    <property type="entry name" value="PKS_ER"/>
    <property type="match status" value="1"/>
</dbReference>
<dbReference type="GO" id="GO:0016628">
    <property type="term" value="F:oxidoreductase activity, acting on the CH-CH group of donors, NAD or NADP as acceptor"/>
    <property type="evidence" value="ECO:0007669"/>
    <property type="project" value="InterPro"/>
</dbReference>
<dbReference type="Proteomes" id="UP000799767">
    <property type="component" value="Unassembled WGS sequence"/>
</dbReference>
<dbReference type="Pfam" id="PF16884">
    <property type="entry name" value="ADH_N_2"/>
    <property type="match status" value="1"/>
</dbReference>
<dbReference type="Pfam" id="PF00107">
    <property type="entry name" value="ADH_zinc_N"/>
    <property type="match status" value="1"/>
</dbReference>
<keyword evidence="1" id="KW-0560">Oxidoreductase</keyword>
<keyword evidence="4" id="KW-1185">Reference proteome</keyword>
<organism evidence="3 4">
    <name type="scientific">Neohortaea acidophila</name>
    <dbReference type="NCBI Taxonomy" id="245834"/>
    <lineage>
        <taxon>Eukaryota</taxon>
        <taxon>Fungi</taxon>
        <taxon>Dikarya</taxon>
        <taxon>Ascomycota</taxon>
        <taxon>Pezizomycotina</taxon>
        <taxon>Dothideomycetes</taxon>
        <taxon>Dothideomycetidae</taxon>
        <taxon>Mycosphaerellales</taxon>
        <taxon>Teratosphaeriaceae</taxon>
        <taxon>Neohortaea</taxon>
    </lineage>
</organism>
<evidence type="ECO:0000256" key="1">
    <source>
        <dbReference type="ARBA" id="ARBA00023002"/>
    </source>
</evidence>